<dbReference type="PANTHER" id="PTHR30619">
    <property type="entry name" value="DNA INTERNALIZATION/COMPETENCE PROTEIN COMEC/REC2"/>
    <property type="match status" value="1"/>
</dbReference>
<feature type="domain" description="Metallo-beta-lactamase" evidence="2">
    <location>
        <begin position="47"/>
        <end position="222"/>
    </location>
</feature>
<dbReference type="Proteomes" id="UP000034684">
    <property type="component" value="Unassembled WGS sequence"/>
</dbReference>
<dbReference type="AlphaFoldDB" id="A0A0G1RJ66"/>
<comment type="caution">
    <text evidence="3">The sequence shown here is derived from an EMBL/GenBank/DDBJ whole genome shotgun (WGS) entry which is preliminary data.</text>
</comment>
<reference evidence="3 4" key="1">
    <citation type="journal article" date="2015" name="Nature">
        <title>rRNA introns, odd ribosomes, and small enigmatic genomes across a large radiation of phyla.</title>
        <authorList>
            <person name="Brown C.T."/>
            <person name="Hug L.A."/>
            <person name="Thomas B.C."/>
            <person name="Sharon I."/>
            <person name="Castelle C.J."/>
            <person name="Singh A."/>
            <person name="Wilkins M.J."/>
            <person name="Williams K.H."/>
            <person name="Banfield J.F."/>
        </authorList>
    </citation>
    <scope>NUCLEOTIDE SEQUENCE [LARGE SCALE GENOMIC DNA]</scope>
</reference>
<dbReference type="SUPFAM" id="SSF56281">
    <property type="entry name" value="Metallo-hydrolase/oxidoreductase"/>
    <property type="match status" value="1"/>
</dbReference>
<protein>
    <submittedName>
        <fullName evidence="3">Beta-lactamase domain protein</fullName>
    </submittedName>
</protein>
<evidence type="ECO:0000259" key="2">
    <source>
        <dbReference type="SMART" id="SM00849"/>
    </source>
</evidence>
<dbReference type="Gene3D" id="3.60.15.10">
    <property type="entry name" value="Ribonuclease Z/Hydroxyacylglutathione hydrolase-like"/>
    <property type="match status" value="2"/>
</dbReference>
<dbReference type="InterPro" id="IPR036866">
    <property type="entry name" value="RibonucZ/Hydroxyglut_hydro"/>
</dbReference>
<dbReference type="InterPro" id="IPR052159">
    <property type="entry name" value="Competence_DNA_uptake"/>
</dbReference>
<keyword evidence="1" id="KW-0812">Transmembrane</keyword>
<proteinExistence type="predicted"/>
<name>A0A0G1RJ66_UNCKA</name>
<evidence type="ECO:0000313" key="3">
    <source>
        <dbReference type="EMBL" id="KKU57176.1"/>
    </source>
</evidence>
<accession>A0A0G1RJ66</accession>
<evidence type="ECO:0000256" key="1">
    <source>
        <dbReference type="SAM" id="Phobius"/>
    </source>
</evidence>
<dbReference type="SMART" id="SM00849">
    <property type="entry name" value="Lactamase_B"/>
    <property type="match status" value="1"/>
</dbReference>
<keyword evidence="1" id="KW-0472">Membrane</keyword>
<dbReference type="InterPro" id="IPR035681">
    <property type="entry name" value="ComA-like_MBL"/>
</dbReference>
<sequence length="261" mass="28033">MQLLTSKNFPNAVFVACILAIYALVIIVRLQGRRPDMVSVTAFDIGQGDAIFAQLPGGKTVLIDGGPDANVIMDLNEKFPFGFCKLDLVLLTHLHKDHYAGLTDVLKKCSVDRFVSGSLFAGDTIELGLATLTVLWPPKGYIDKNPNNLSLVLFLDCGDFEALFTGDAEAEVLTKINLQPVLAKTDGVFDLYKVPHHGSVDGFSPEFVSKLSPAISVISAGENNVYGHPSPKVVTALDVFGDVYITARAGSVSIDKTCGME</sequence>
<dbReference type="Pfam" id="PF00753">
    <property type="entry name" value="Lactamase_B"/>
    <property type="match status" value="1"/>
</dbReference>
<evidence type="ECO:0000313" key="4">
    <source>
        <dbReference type="Proteomes" id="UP000034684"/>
    </source>
</evidence>
<organism evidence="3 4">
    <name type="scientific">candidate division WWE3 bacterium GW2011_GWB1_47_11</name>
    <dbReference type="NCBI Taxonomy" id="1619117"/>
    <lineage>
        <taxon>Bacteria</taxon>
        <taxon>Katanobacteria</taxon>
    </lineage>
</organism>
<gene>
    <name evidence="3" type="ORF">UX79_C0019G0010</name>
</gene>
<dbReference type="CDD" id="cd07731">
    <property type="entry name" value="ComA-like_MBL-fold"/>
    <property type="match status" value="1"/>
</dbReference>
<dbReference type="PANTHER" id="PTHR30619:SF1">
    <property type="entry name" value="RECOMBINATION PROTEIN 2"/>
    <property type="match status" value="1"/>
</dbReference>
<keyword evidence="1" id="KW-1133">Transmembrane helix</keyword>
<feature type="transmembrane region" description="Helical" evidence="1">
    <location>
        <begin position="12"/>
        <end position="30"/>
    </location>
</feature>
<dbReference type="InterPro" id="IPR001279">
    <property type="entry name" value="Metallo-B-lactamas"/>
</dbReference>
<dbReference type="EMBL" id="LCNN01000019">
    <property type="protein sequence ID" value="KKU57176.1"/>
    <property type="molecule type" value="Genomic_DNA"/>
</dbReference>